<evidence type="ECO:0008006" key="3">
    <source>
        <dbReference type="Google" id="ProtNLM"/>
    </source>
</evidence>
<organism evidence="1 2">
    <name type="scientific">Larkinella insperata</name>
    <dbReference type="NCBI Taxonomy" id="332158"/>
    <lineage>
        <taxon>Bacteria</taxon>
        <taxon>Pseudomonadati</taxon>
        <taxon>Bacteroidota</taxon>
        <taxon>Cytophagia</taxon>
        <taxon>Cytophagales</taxon>
        <taxon>Spirosomataceae</taxon>
        <taxon>Larkinella</taxon>
    </lineage>
</organism>
<comment type="caution">
    <text evidence="1">The sequence shown here is derived from an EMBL/GenBank/DDBJ whole genome shotgun (WGS) entry which is preliminary data.</text>
</comment>
<evidence type="ECO:0000313" key="1">
    <source>
        <dbReference type="EMBL" id="MFD1144811.1"/>
    </source>
</evidence>
<reference evidence="2" key="1">
    <citation type="journal article" date="2019" name="Int. J. Syst. Evol. Microbiol.">
        <title>The Global Catalogue of Microorganisms (GCM) 10K type strain sequencing project: providing services to taxonomists for standard genome sequencing and annotation.</title>
        <authorList>
            <consortium name="The Broad Institute Genomics Platform"/>
            <consortium name="The Broad Institute Genome Sequencing Center for Infectious Disease"/>
            <person name="Wu L."/>
            <person name="Ma J."/>
        </authorList>
    </citation>
    <scope>NUCLEOTIDE SEQUENCE [LARGE SCALE GENOMIC DNA]</scope>
    <source>
        <strain evidence="2">CCUG 55608</strain>
    </source>
</reference>
<evidence type="ECO:0000313" key="2">
    <source>
        <dbReference type="Proteomes" id="UP001597116"/>
    </source>
</evidence>
<accession>A0ABW3QMD4</accession>
<protein>
    <recommendedName>
        <fullName evidence="3">Bacterial surface antigen (D15) domain-containing protein</fullName>
    </recommendedName>
</protein>
<gene>
    <name evidence="1" type="ORF">ACFQ4C_27020</name>
</gene>
<proteinExistence type="predicted"/>
<name>A0ABW3QMD4_9BACT</name>
<dbReference type="EMBL" id="JBHTLP010000023">
    <property type="protein sequence ID" value="MFD1144811.1"/>
    <property type="molecule type" value="Genomic_DNA"/>
</dbReference>
<keyword evidence="2" id="KW-1185">Reference proteome</keyword>
<dbReference type="RefSeq" id="WP_265993877.1">
    <property type="nucleotide sequence ID" value="NZ_CP110973.1"/>
</dbReference>
<dbReference type="Proteomes" id="UP001597116">
    <property type="component" value="Unassembled WGS sequence"/>
</dbReference>
<sequence length="434" mass="49144">MKKQYGLLGMLLIGLTVSGYGQSWTGGVKGNLPINMRPDQLSAQIDEFDVVGSRSGDALSSGWGLFARYDLPRWYGQLEATQGRQHLAGLYFSSPKNSFGTTLHLKRQHIRLMGGYKPLPWLRLHAGIAGAFNQAVRSERDWEDSNIQRLEEQIIRYPSEKEYYEIQLKAARLHKAVGSSYQRFNAEGQAGIGTDIGGLMLDLTYAHSLSPVVNGINYQGNRYALQSHYGFWSVSAGYRLFPFKAFLLQPRRNKRTYDRIKKSIPYYRNEVSAGVGITSDDYGGSWLYENRYTRYLHRRIGFTGIVGMARSFEDYRGFLPQAFTAFQFSALARFLPIYTRRHHLALSIGGVYTTVSGINPNGGRGTYTADGKLIQQSITLTPESHERQKSFGSVFQGDYQFLPVDRIPVGLWFRVQQSRALEYAAIGFQTGYRF</sequence>